<organism evidence="11 12">
    <name type="scientific">Schaalia radingae</name>
    <dbReference type="NCBI Taxonomy" id="131110"/>
    <lineage>
        <taxon>Bacteria</taxon>
        <taxon>Bacillati</taxon>
        <taxon>Actinomycetota</taxon>
        <taxon>Actinomycetes</taxon>
        <taxon>Actinomycetales</taxon>
        <taxon>Actinomycetaceae</taxon>
        <taxon>Schaalia</taxon>
    </lineage>
</organism>
<dbReference type="Proteomes" id="UP000198976">
    <property type="component" value="Chromosome I"/>
</dbReference>
<dbReference type="EC" id="2.5.1.47" evidence="3 9"/>
<dbReference type="SUPFAM" id="SSF53686">
    <property type="entry name" value="Tryptophan synthase beta subunit-like PLP-dependent enzymes"/>
    <property type="match status" value="1"/>
</dbReference>
<comment type="cofactor">
    <cofactor evidence="1 9">
        <name>pyridoxal 5'-phosphate</name>
        <dbReference type="ChEBI" id="CHEBI:597326"/>
    </cofactor>
</comment>
<comment type="catalytic activity">
    <reaction evidence="8 9">
        <text>O-acetyl-L-serine + hydrogen sulfide = L-cysteine + acetate</text>
        <dbReference type="Rhea" id="RHEA:14829"/>
        <dbReference type="ChEBI" id="CHEBI:29919"/>
        <dbReference type="ChEBI" id="CHEBI:30089"/>
        <dbReference type="ChEBI" id="CHEBI:35235"/>
        <dbReference type="ChEBI" id="CHEBI:58340"/>
        <dbReference type="EC" id="2.5.1.47"/>
    </reaction>
</comment>
<name>A0ABY0V892_9ACTO</name>
<accession>A0ABY0V892</accession>
<dbReference type="InterPro" id="IPR005859">
    <property type="entry name" value="CysK"/>
</dbReference>
<evidence type="ECO:0000256" key="9">
    <source>
        <dbReference type="RuleBase" id="RU003985"/>
    </source>
</evidence>
<sequence length="313" mass="32143">MTAIAANVTELIGRTPLVAINRLAGDNAHVIAKVEAFNPASSVKDRIAAAIIDAAEESGALKEGGTIIEATSGNTGVALAMVGASRGYHVVIAMPSSMSIERRLLMKAFGAELVLTDPKDGISGAVAAAEKIRDEREGSIIASQFTNPANPQIHRVTTAEEIWADTDGTVNIVVAGVGTGGTISGVGDALKQKNPDIQIIAVQPAESPMLTGGASGPHGIQGIGPNFVADTYNAQVVDEVIDIDTPTALTFARRAAAEEGLLVGISSGAALAAATQVAERAENAGKNIVVVLPDTGERYLSTALFEDLRDDNE</sequence>
<evidence type="ECO:0000256" key="3">
    <source>
        <dbReference type="ARBA" id="ARBA00012681"/>
    </source>
</evidence>
<dbReference type="NCBIfam" id="TIGR01139">
    <property type="entry name" value="cysK"/>
    <property type="match status" value="1"/>
</dbReference>
<keyword evidence="4 9" id="KW-0028">Amino-acid biosynthesis</keyword>
<dbReference type="PROSITE" id="PS00901">
    <property type="entry name" value="CYS_SYNTHASE"/>
    <property type="match status" value="1"/>
</dbReference>
<dbReference type="InterPro" id="IPR001216">
    <property type="entry name" value="P-phosphate_BS"/>
</dbReference>
<evidence type="ECO:0000256" key="6">
    <source>
        <dbReference type="ARBA" id="ARBA00022898"/>
    </source>
</evidence>
<keyword evidence="6 9" id="KW-0663">Pyridoxal phosphate</keyword>
<dbReference type="PANTHER" id="PTHR10314">
    <property type="entry name" value="CYSTATHIONINE BETA-SYNTHASE"/>
    <property type="match status" value="1"/>
</dbReference>
<dbReference type="InterPro" id="IPR050214">
    <property type="entry name" value="Cys_Synth/Cystath_Beta-Synth"/>
</dbReference>
<dbReference type="InterPro" id="IPR005856">
    <property type="entry name" value="Cys_synth"/>
</dbReference>
<comment type="similarity">
    <text evidence="2 9">Belongs to the cysteine synthase/cystathionine beta-synthase family.</text>
</comment>
<reference evidence="11 12" key="1">
    <citation type="submission" date="2016-10" db="EMBL/GenBank/DDBJ databases">
        <authorList>
            <person name="Varghese N."/>
            <person name="Submissions S."/>
        </authorList>
    </citation>
    <scope>NUCLEOTIDE SEQUENCE [LARGE SCALE GENOMIC DNA]</scope>
    <source>
        <strain evidence="11 12">DSM 9169</strain>
    </source>
</reference>
<dbReference type="InterPro" id="IPR001926">
    <property type="entry name" value="TrpB-like_PALP"/>
</dbReference>
<evidence type="ECO:0000313" key="11">
    <source>
        <dbReference type="EMBL" id="SDT96698.1"/>
    </source>
</evidence>
<keyword evidence="5 9" id="KW-0808">Transferase</keyword>
<dbReference type="CDD" id="cd01561">
    <property type="entry name" value="CBS_like"/>
    <property type="match status" value="1"/>
</dbReference>
<evidence type="ECO:0000256" key="4">
    <source>
        <dbReference type="ARBA" id="ARBA00022605"/>
    </source>
</evidence>
<protein>
    <recommendedName>
        <fullName evidence="3 9">Cysteine synthase</fullName>
        <ecNumber evidence="3 9">2.5.1.47</ecNumber>
    </recommendedName>
</protein>
<dbReference type="RefSeq" id="WP_092648653.1">
    <property type="nucleotide sequence ID" value="NZ_LT629792.1"/>
</dbReference>
<evidence type="ECO:0000259" key="10">
    <source>
        <dbReference type="Pfam" id="PF00291"/>
    </source>
</evidence>
<feature type="domain" description="Tryptophan synthase beta chain-like PALP" evidence="10">
    <location>
        <begin position="8"/>
        <end position="294"/>
    </location>
</feature>
<dbReference type="EMBL" id="LT629792">
    <property type="protein sequence ID" value="SDT96698.1"/>
    <property type="molecule type" value="Genomic_DNA"/>
</dbReference>
<evidence type="ECO:0000256" key="8">
    <source>
        <dbReference type="ARBA" id="ARBA00047931"/>
    </source>
</evidence>
<dbReference type="Pfam" id="PF00291">
    <property type="entry name" value="PALP"/>
    <property type="match status" value="1"/>
</dbReference>
<keyword evidence="12" id="KW-1185">Reference proteome</keyword>
<evidence type="ECO:0000256" key="2">
    <source>
        <dbReference type="ARBA" id="ARBA00007103"/>
    </source>
</evidence>
<evidence type="ECO:0000256" key="7">
    <source>
        <dbReference type="ARBA" id="ARBA00023192"/>
    </source>
</evidence>
<dbReference type="InterPro" id="IPR036052">
    <property type="entry name" value="TrpB-like_PALP_sf"/>
</dbReference>
<proteinExistence type="inferred from homology"/>
<evidence type="ECO:0000256" key="1">
    <source>
        <dbReference type="ARBA" id="ARBA00001933"/>
    </source>
</evidence>
<dbReference type="NCBIfam" id="TIGR01136">
    <property type="entry name" value="cysKM"/>
    <property type="match status" value="1"/>
</dbReference>
<evidence type="ECO:0000313" key="12">
    <source>
        <dbReference type="Proteomes" id="UP000198976"/>
    </source>
</evidence>
<keyword evidence="7 9" id="KW-0198">Cysteine biosynthesis</keyword>
<evidence type="ECO:0000256" key="5">
    <source>
        <dbReference type="ARBA" id="ARBA00022679"/>
    </source>
</evidence>
<dbReference type="Gene3D" id="3.40.50.1100">
    <property type="match status" value="2"/>
</dbReference>
<gene>
    <name evidence="11" type="ORF">SAMN04489714_1298</name>
</gene>